<dbReference type="NCBIfam" id="NF008528">
    <property type="entry name" value="PRK11463.1-2"/>
    <property type="match status" value="1"/>
</dbReference>
<accession>A0A4Q8D000</accession>
<dbReference type="Pfam" id="PF04186">
    <property type="entry name" value="FxsA"/>
    <property type="match status" value="1"/>
</dbReference>
<dbReference type="AlphaFoldDB" id="A0A4Q8D000"/>
<dbReference type="Proteomes" id="UP000292298">
    <property type="component" value="Unassembled WGS sequence"/>
</dbReference>
<dbReference type="InterPro" id="IPR007313">
    <property type="entry name" value="FxsA"/>
</dbReference>
<keyword evidence="4" id="KW-1185">Reference proteome</keyword>
<gene>
    <name evidence="3" type="ORF">EV698_0835</name>
</gene>
<evidence type="ECO:0000256" key="2">
    <source>
        <dbReference type="SAM" id="Phobius"/>
    </source>
</evidence>
<keyword evidence="2" id="KW-0812">Transmembrane</keyword>
<evidence type="ECO:0000313" key="4">
    <source>
        <dbReference type="Proteomes" id="UP000292298"/>
    </source>
</evidence>
<dbReference type="GO" id="GO:0016020">
    <property type="term" value="C:membrane"/>
    <property type="evidence" value="ECO:0007669"/>
    <property type="project" value="InterPro"/>
</dbReference>
<evidence type="ECO:0000256" key="1">
    <source>
        <dbReference type="SAM" id="MobiDB-lite"/>
    </source>
</evidence>
<dbReference type="RefSeq" id="WP_239016205.1">
    <property type="nucleotide sequence ID" value="NZ_SHLI01000001.1"/>
</dbReference>
<keyword evidence="2" id="KW-0472">Membrane</keyword>
<dbReference type="PANTHER" id="PTHR35335">
    <property type="entry name" value="UPF0716 PROTEIN FXSA"/>
    <property type="match status" value="1"/>
</dbReference>
<sequence length="154" mass="16545">MPTLLILFVTIPLAELFLLIEVGSWIGALPTIGLCLLTAMLGAALLRQQGLQTIARARSNLDRGSLPAMELLEGVALIAGGALLLTPGLVTDVIGFLCLIPFTRHWLVRLALARMAVRVNPAGPGPGQGPGGGDRDRERDVIEGEYERRDDDRR</sequence>
<comment type="caution">
    <text evidence="3">The sequence shown here is derived from an EMBL/GenBank/DDBJ whole genome shotgun (WGS) entry which is preliminary data.</text>
</comment>
<reference evidence="3 4" key="1">
    <citation type="submission" date="2019-02" db="EMBL/GenBank/DDBJ databases">
        <title>Genomic Encyclopedia of Type Strains, Phase IV (KMG-IV): sequencing the most valuable type-strain genomes for metagenomic binning, comparative biology and taxonomic classification.</title>
        <authorList>
            <person name="Goeker M."/>
        </authorList>
    </citation>
    <scope>NUCLEOTIDE SEQUENCE [LARGE SCALE GENOMIC DNA]</scope>
    <source>
        <strain evidence="3 4">DSM 21056</strain>
    </source>
</reference>
<dbReference type="PANTHER" id="PTHR35335:SF1">
    <property type="entry name" value="UPF0716 PROTEIN FXSA"/>
    <property type="match status" value="1"/>
</dbReference>
<feature type="region of interest" description="Disordered" evidence="1">
    <location>
        <begin position="121"/>
        <end position="154"/>
    </location>
</feature>
<name>A0A4Q8D000_9GAMM</name>
<proteinExistence type="predicted"/>
<dbReference type="EMBL" id="SHLI01000001">
    <property type="protein sequence ID" value="RZU98584.1"/>
    <property type="molecule type" value="Genomic_DNA"/>
</dbReference>
<organism evidence="3 4">
    <name type="scientific">Spiribacter vilamensis</name>
    <dbReference type="NCBI Taxonomy" id="531306"/>
    <lineage>
        <taxon>Bacteria</taxon>
        <taxon>Pseudomonadati</taxon>
        <taxon>Pseudomonadota</taxon>
        <taxon>Gammaproteobacteria</taxon>
        <taxon>Chromatiales</taxon>
        <taxon>Ectothiorhodospiraceae</taxon>
        <taxon>Spiribacter</taxon>
    </lineage>
</organism>
<feature type="compositionally biased region" description="Basic and acidic residues" evidence="1">
    <location>
        <begin position="133"/>
        <end position="154"/>
    </location>
</feature>
<protein>
    <submittedName>
        <fullName evidence="3">UPF0716 protein FxsA</fullName>
    </submittedName>
</protein>
<keyword evidence="2" id="KW-1133">Transmembrane helix</keyword>
<feature type="transmembrane region" description="Helical" evidence="2">
    <location>
        <begin position="93"/>
        <end position="112"/>
    </location>
</feature>
<feature type="transmembrane region" description="Helical" evidence="2">
    <location>
        <begin position="66"/>
        <end position="87"/>
    </location>
</feature>
<evidence type="ECO:0000313" key="3">
    <source>
        <dbReference type="EMBL" id="RZU98584.1"/>
    </source>
</evidence>
<feature type="transmembrane region" description="Helical" evidence="2">
    <location>
        <begin position="26"/>
        <end position="46"/>
    </location>
</feature>